<organism evidence="5 6">
    <name type="scientific">Alkalicella caledoniensis</name>
    <dbReference type="NCBI Taxonomy" id="2731377"/>
    <lineage>
        <taxon>Bacteria</taxon>
        <taxon>Bacillati</taxon>
        <taxon>Bacillota</taxon>
        <taxon>Clostridia</taxon>
        <taxon>Eubacteriales</taxon>
        <taxon>Proteinivoracaceae</taxon>
        <taxon>Alkalicella</taxon>
    </lineage>
</organism>
<dbReference type="PANTHER" id="PTHR10545:SF29">
    <property type="entry name" value="GH14572P-RELATED"/>
    <property type="match status" value="1"/>
</dbReference>
<dbReference type="Pfam" id="PF00583">
    <property type="entry name" value="Acetyltransf_1"/>
    <property type="match status" value="1"/>
</dbReference>
<dbReference type="AlphaFoldDB" id="A0A7G9WDF4"/>
<dbReference type="InterPro" id="IPR051016">
    <property type="entry name" value="Diverse_Substrate_AcTransf"/>
</dbReference>
<evidence type="ECO:0000256" key="1">
    <source>
        <dbReference type="ARBA" id="ARBA00008694"/>
    </source>
</evidence>
<keyword evidence="6" id="KW-1185">Reference proteome</keyword>
<dbReference type="SUPFAM" id="SSF55729">
    <property type="entry name" value="Acyl-CoA N-acyltransferases (Nat)"/>
    <property type="match status" value="1"/>
</dbReference>
<dbReference type="KEGG" id="acae:HYG86_14680"/>
<evidence type="ECO:0000313" key="5">
    <source>
        <dbReference type="EMBL" id="QNO16716.1"/>
    </source>
</evidence>
<name>A0A7G9WDF4_ALKCA</name>
<feature type="domain" description="N-acetyltransferase" evidence="4">
    <location>
        <begin position="26"/>
        <end position="181"/>
    </location>
</feature>
<gene>
    <name evidence="5" type="ORF">HYG86_14680</name>
</gene>
<dbReference type="InterPro" id="IPR000182">
    <property type="entry name" value="GNAT_dom"/>
</dbReference>
<reference evidence="5 6" key="1">
    <citation type="submission" date="2020-07" db="EMBL/GenBank/DDBJ databases">
        <title>Alkalicella. sp. LB2 genome.</title>
        <authorList>
            <person name="Postec A."/>
            <person name="Quemeneur M."/>
        </authorList>
    </citation>
    <scope>NUCLEOTIDE SEQUENCE [LARGE SCALE GENOMIC DNA]</scope>
    <source>
        <strain evidence="5 6">LB2</strain>
    </source>
</reference>
<evidence type="ECO:0000256" key="3">
    <source>
        <dbReference type="ARBA" id="ARBA00023315"/>
    </source>
</evidence>
<accession>A0A7G9WDF4</accession>
<dbReference type="Proteomes" id="UP000516160">
    <property type="component" value="Chromosome"/>
</dbReference>
<sequence length="184" mass="21312">MQIVYASCEHSRGKEKVLINTNIDGFKLRFATEDDIRLILEFIRELAEYEKLLHEVVATEEVLMDSLFKRKVAEVVIGEYDGKPVAFALFFHNFSTFLGRPGIYLEDLYVKPGMRGKGIGKIMLSFLSNLALERNCGRLEWWCLDWNKSSIEFYKQMGAVPMDEWTTFRVHDDALKGLAANFRE</sequence>
<evidence type="ECO:0000313" key="6">
    <source>
        <dbReference type="Proteomes" id="UP000516160"/>
    </source>
</evidence>
<dbReference type="EMBL" id="CP058559">
    <property type="protein sequence ID" value="QNO16716.1"/>
    <property type="molecule type" value="Genomic_DNA"/>
</dbReference>
<evidence type="ECO:0000259" key="4">
    <source>
        <dbReference type="PROSITE" id="PS51186"/>
    </source>
</evidence>
<dbReference type="CDD" id="cd04301">
    <property type="entry name" value="NAT_SF"/>
    <property type="match status" value="1"/>
</dbReference>
<dbReference type="Gene3D" id="3.40.630.30">
    <property type="match status" value="1"/>
</dbReference>
<dbReference type="PANTHER" id="PTHR10545">
    <property type="entry name" value="DIAMINE N-ACETYLTRANSFERASE"/>
    <property type="match status" value="1"/>
</dbReference>
<dbReference type="InterPro" id="IPR016181">
    <property type="entry name" value="Acyl_CoA_acyltransferase"/>
</dbReference>
<keyword evidence="2 5" id="KW-0808">Transferase</keyword>
<protein>
    <submittedName>
        <fullName evidence="5">GNAT family N-acetyltransferase</fullName>
    </submittedName>
</protein>
<comment type="similarity">
    <text evidence="1">Belongs to the acetyltransferase family.</text>
</comment>
<proteinExistence type="inferred from homology"/>
<dbReference type="RefSeq" id="WP_213169300.1">
    <property type="nucleotide sequence ID" value="NZ_CP058559.1"/>
</dbReference>
<keyword evidence="3" id="KW-0012">Acyltransferase</keyword>
<dbReference type="PROSITE" id="PS51186">
    <property type="entry name" value="GNAT"/>
    <property type="match status" value="1"/>
</dbReference>
<dbReference type="FunFam" id="3.40.630.30:FF:000064">
    <property type="entry name" value="GNAT family acetyltransferase"/>
    <property type="match status" value="1"/>
</dbReference>
<evidence type="ECO:0000256" key="2">
    <source>
        <dbReference type="ARBA" id="ARBA00022679"/>
    </source>
</evidence>
<dbReference type="GO" id="GO:0008080">
    <property type="term" value="F:N-acetyltransferase activity"/>
    <property type="evidence" value="ECO:0007669"/>
    <property type="project" value="TreeGrafter"/>
</dbReference>